<feature type="compositionally biased region" description="Low complexity" evidence="1">
    <location>
        <begin position="274"/>
        <end position="286"/>
    </location>
</feature>
<feature type="compositionally biased region" description="Acidic residues" evidence="1">
    <location>
        <begin position="289"/>
        <end position="299"/>
    </location>
</feature>
<accession>A0A4S8Z1N1</accession>
<organism evidence="3 4">
    <name type="scientific">Aureobasidium pullulans</name>
    <name type="common">Black yeast</name>
    <name type="synonym">Pullularia pullulans</name>
    <dbReference type="NCBI Taxonomy" id="5580"/>
    <lineage>
        <taxon>Eukaryota</taxon>
        <taxon>Fungi</taxon>
        <taxon>Dikarya</taxon>
        <taxon>Ascomycota</taxon>
        <taxon>Pezizomycotina</taxon>
        <taxon>Dothideomycetes</taxon>
        <taxon>Dothideomycetidae</taxon>
        <taxon>Dothideales</taxon>
        <taxon>Saccotheciaceae</taxon>
        <taxon>Aureobasidium</taxon>
    </lineage>
</organism>
<dbReference type="InterPro" id="IPR012466">
    <property type="entry name" value="NECAP_PHear"/>
</dbReference>
<dbReference type="AlphaFoldDB" id="A0A4S8Z1N1"/>
<dbReference type="Proteomes" id="UP000310421">
    <property type="component" value="Unassembled WGS sequence"/>
</dbReference>
<name>A0A4S8Z1N1_AURPU</name>
<dbReference type="SUPFAM" id="SSF50729">
    <property type="entry name" value="PH domain-like"/>
    <property type="match status" value="1"/>
</dbReference>
<proteinExistence type="predicted"/>
<evidence type="ECO:0000259" key="2">
    <source>
        <dbReference type="Pfam" id="PF07933"/>
    </source>
</evidence>
<dbReference type="InterPro" id="IPR011993">
    <property type="entry name" value="PH-like_dom_sf"/>
</dbReference>
<evidence type="ECO:0000256" key="1">
    <source>
        <dbReference type="SAM" id="MobiDB-lite"/>
    </source>
</evidence>
<feature type="compositionally biased region" description="Low complexity" evidence="1">
    <location>
        <begin position="255"/>
        <end position="266"/>
    </location>
</feature>
<evidence type="ECO:0000313" key="3">
    <source>
        <dbReference type="EMBL" id="THW61649.1"/>
    </source>
</evidence>
<sequence>MLVCLSIAVPLIKHRKPPSETMTTLDPATGRPLPDSAIQRVLFICPRVHVYQIPPLTSNKGFSAGSWTAPPRPTAQIIFTARLRIIETSLATQIKTDIVLEDPKTGDLFAAAPYTSPAVVEQANDSSRFFAVRVVGEGGMKATLGMGFEERPDAFDFSITLSEARKLLGLDQKAAPGQALPQQMNRKTVEEPKKDFSLKAGESIHVEIGGRGRRQQQSSSAAKDDGSALFSIQPPPPPASGDDFALPSLAPPPSAAHVKAASKSPSPARPPPQSQFQQNQNQPSAQDLGFDDGEFGEFQ</sequence>
<feature type="domain" description="NECAP PHear" evidence="2">
    <location>
        <begin position="38"/>
        <end position="209"/>
    </location>
</feature>
<feature type="region of interest" description="Disordered" evidence="1">
    <location>
        <begin position="174"/>
        <end position="299"/>
    </location>
</feature>
<dbReference type="Pfam" id="PF07933">
    <property type="entry name" value="DUF1681"/>
    <property type="match status" value="1"/>
</dbReference>
<comment type="caution">
    <text evidence="3">The sequence shown here is derived from an EMBL/GenBank/DDBJ whole genome shotgun (WGS) entry which is preliminary data.</text>
</comment>
<feature type="compositionally biased region" description="Basic and acidic residues" evidence="1">
    <location>
        <begin position="187"/>
        <end position="210"/>
    </location>
</feature>
<dbReference type="PANTHER" id="PTHR12847">
    <property type="entry name" value="ATP-BINDING CASSETTE ABC TRANSPORTER-RELATED"/>
    <property type="match status" value="1"/>
</dbReference>
<evidence type="ECO:0000313" key="4">
    <source>
        <dbReference type="Proteomes" id="UP000310421"/>
    </source>
</evidence>
<dbReference type="GO" id="GO:0030125">
    <property type="term" value="C:clathrin vesicle coat"/>
    <property type="evidence" value="ECO:0007669"/>
    <property type="project" value="TreeGrafter"/>
</dbReference>
<dbReference type="Gene3D" id="2.30.29.30">
    <property type="entry name" value="Pleckstrin-homology domain (PH domain)/Phosphotyrosine-binding domain (PTB)"/>
    <property type="match status" value="1"/>
</dbReference>
<dbReference type="PANTHER" id="PTHR12847:SF9">
    <property type="entry name" value="NECAP-LIKE PROTEIN CG9132"/>
    <property type="match status" value="1"/>
</dbReference>
<gene>
    <name evidence="3" type="ORF">D6D20_04923</name>
</gene>
<dbReference type="CDD" id="cd13228">
    <property type="entry name" value="PHear_NECAP"/>
    <property type="match status" value="1"/>
</dbReference>
<protein>
    <submittedName>
        <fullName evidence="3">DUF1681-domain-containing protein</fullName>
    </submittedName>
</protein>
<reference evidence="3 4" key="1">
    <citation type="submission" date="2018-10" db="EMBL/GenBank/DDBJ databases">
        <title>Fifty Aureobasidium pullulans genomes reveal a recombining polyextremotolerant generalist.</title>
        <authorList>
            <person name="Gostincar C."/>
            <person name="Turk M."/>
            <person name="Zajc J."/>
            <person name="Gunde-Cimerman N."/>
        </authorList>
    </citation>
    <scope>NUCLEOTIDE SEQUENCE [LARGE SCALE GENOMIC DNA]</scope>
    <source>
        <strain evidence="3 4">EXF-10751</strain>
    </source>
</reference>
<dbReference type="EMBL" id="QZAN01000046">
    <property type="protein sequence ID" value="THW61649.1"/>
    <property type="molecule type" value="Genomic_DNA"/>
</dbReference>
<dbReference type="GO" id="GO:0006897">
    <property type="term" value="P:endocytosis"/>
    <property type="evidence" value="ECO:0007669"/>
    <property type="project" value="InterPro"/>
</dbReference>